<reference evidence="2" key="1">
    <citation type="journal article" date="2023" name="Mol. Phylogenet. Evol.">
        <title>Genome-scale phylogeny and comparative genomics of the fungal order Sordariales.</title>
        <authorList>
            <person name="Hensen N."/>
            <person name="Bonometti L."/>
            <person name="Westerberg I."/>
            <person name="Brannstrom I.O."/>
            <person name="Guillou S."/>
            <person name="Cros-Aarteil S."/>
            <person name="Calhoun S."/>
            <person name="Haridas S."/>
            <person name="Kuo A."/>
            <person name="Mondo S."/>
            <person name="Pangilinan J."/>
            <person name="Riley R."/>
            <person name="LaButti K."/>
            <person name="Andreopoulos B."/>
            <person name="Lipzen A."/>
            <person name="Chen C."/>
            <person name="Yan M."/>
            <person name="Daum C."/>
            <person name="Ng V."/>
            <person name="Clum A."/>
            <person name="Steindorff A."/>
            <person name="Ohm R.A."/>
            <person name="Martin F."/>
            <person name="Silar P."/>
            <person name="Natvig D.O."/>
            <person name="Lalanne C."/>
            <person name="Gautier V."/>
            <person name="Ament-Velasquez S.L."/>
            <person name="Kruys A."/>
            <person name="Hutchinson M.I."/>
            <person name="Powell A.J."/>
            <person name="Barry K."/>
            <person name="Miller A.N."/>
            <person name="Grigoriev I.V."/>
            <person name="Debuchy R."/>
            <person name="Gladieux P."/>
            <person name="Hiltunen Thoren M."/>
            <person name="Johannesson H."/>
        </authorList>
    </citation>
    <scope>NUCLEOTIDE SEQUENCE</scope>
    <source>
        <strain evidence="2">CBS 731.68</strain>
    </source>
</reference>
<dbReference type="EMBL" id="MU853225">
    <property type="protein sequence ID" value="KAK4125651.1"/>
    <property type="molecule type" value="Genomic_DNA"/>
</dbReference>
<feature type="compositionally biased region" description="Polar residues" evidence="1">
    <location>
        <begin position="21"/>
        <end position="31"/>
    </location>
</feature>
<dbReference type="GeneID" id="87823331"/>
<dbReference type="Proteomes" id="UP001302602">
    <property type="component" value="Unassembled WGS sequence"/>
</dbReference>
<sequence length="176" mass="18903">MWGNPVCQGCGAPPITASETAAMQSLRSESTLLRPWTLYPSSRQTKPPSALTRPSPGGYSSPPGESSSSDHVPNQDSHSPQPHAPPQAQHPESESASSARYYSPLNCLHSPFPSFPLSKKHAARQLGSSHILCCLLRRDGCCGKRLVGRSGCPCGLVRVLVFGCRLSFRLGRSLPR</sequence>
<dbReference type="RefSeq" id="XP_062649422.1">
    <property type="nucleotide sequence ID" value="XM_062786563.1"/>
</dbReference>
<evidence type="ECO:0000256" key="1">
    <source>
        <dbReference type="SAM" id="MobiDB-lite"/>
    </source>
</evidence>
<comment type="caution">
    <text evidence="2">The sequence shown here is derived from an EMBL/GenBank/DDBJ whole genome shotgun (WGS) entry which is preliminary data.</text>
</comment>
<evidence type="ECO:0000313" key="3">
    <source>
        <dbReference type="Proteomes" id="UP001302602"/>
    </source>
</evidence>
<organism evidence="2 3">
    <name type="scientific">Parathielavia appendiculata</name>
    <dbReference type="NCBI Taxonomy" id="2587402"/>
    <lineage>
        <taxon>Eukaryota</taxon>
        <taxon>Fungi</taxon>
        <taxon>Dikarya</taxon>
        <taxon>Ascomycota</taxon>
        <taxon>Pezizomycotina</taxon>
        <taxon>Sordariomycetes</taxon>
        <taxon>Sordariomycetidae</taxon>
        <taxon>Sordariales</taxon>
        <taxon>Chaetomiaceae</taxon>
        <taxon>Parathielavia</taxon>
    </lineage>
</organism>
<proteinExistence type="predicted"/>
<dbReference type="AlphaFoldDB" id="A0AAN6U4F4"/>
<protein>
    <submittedName>
        <fullName evidence="2">Uncharacterized protein</fullName>
    </submittedName>
</protein>
<feature type="compositionally biased region" description="Low complexity" evidence="1">
    <location>
        <begin position="54"/>
        <end position="69"/>
    </location>
</feature>
<evidence type="ECO:0000313" key="2">
    <source>
        <dbReference type="EMBL" id="KAK4125651.1"/>
    </source>
</evidence>
<name>A0AAN6U4F4_9PEZI</name>
<gene>
    <name evidence="2" type="ORF">N657DRAFT_273736</name>
</gene>
<reference evidence="2" key="2">
    <citation type="submission" date="2023-05" db="EMBL/GenBank/DDBJ databases">
        <authorList>
            <consortium name="Lawrence Berkeley National Laboratory"/>
            <person name="Steindorff A."/>
            <person name="Hensen N."/>
            <person name="Bonometti L."/>
            <person name="Westerberg I."/>
            <person name="Brannstrom I.O."/>
            <person name="Guillou S."/>
            <person name="Cros-Aarteil S."/>
            <person name="Calhoun S."/>
            <person name="Haridas S."/>
            <person name="Kuo A."/>
            <person name="Mondo S."/>
            <person name="Pangilinan J."/>
            <person name="Riley R."/>
            <person name="Labutti K."/>
            <person name="Andreopoulos B."/>
            <person name="Lipzen A."/>
            <person name="Chen C."/>
            <person name="Yanf M."/>
            <person name="Daum C."/>
            <person name="Ng V."/>
            <person name="Clum A."/>
            <person name="Ohm R."/>
            <person name="Martin F."/>
            <person name="Silar P."/>
            <person name="Natvig D."/>
            <person name="Lalanne C."/>
            <person name="Gautier V."/>
            <person name="Ament-Velasquez S.L."/>
            <person name="Kruys A."/>
            <person name="Hutchinson M.I."/>
            <person name="Powell A.J."/>
            <person name="Barry K."/>
            <person name="Miller A.N."/>
            <person name="Grigoriev I.V."/>
            <person name="Debuchy R."/>
            <person name="Gladieux P."/>
            <person name="Thoren M.H."/>
            <person name="Johannesson H."/>
        </authorList>
    </citation>
    <scope>NUCLEOTIDE SEQUENCE</scope>
    <source>
        <strain evidence="2">CBS 731.68</strain>
    </source>
</reference>
<feature type="region of interest" description="Disordered" evidence="1">
    <location>
        <begin position="21"/>
        <end position="95"/>
    </location>
</feature>
<keyword evidence="3" id="KW-1185">Reference proteome</keyword>
<feature type="compositionally biased region" description="Low complexity" evidence="1">
    <location>
        <begin position="77"/>
        <end position="95"/>
    </location>
</feature>
<accession>A0AAN6U4F4</accession>